<evidence type="ECO:0000313" key="2">
    <source>
        <dbReference type="EMBL" id="HGB13853.1"/>
    </source>
</evidence>
<sequence>MGLIFLLGPLAVLAVFCLGVYWLGRPRGPRRSGKNAAKARSLTIRQVFEQQYRQGKITESQLEEILRRYSDQEK</sequence>
<name>A0A7C3WKH3_9BACT</name>
<protein>
    <recommendedName>
        <fullName evidence="3">SHOCT domain-containing protein</fullName>
    </recommendedName>
</protein>
<proteinExistence type="predicted"/>
<feature type="transmembrane region" description="Helical" evidence="1">
    <location>
        <begin position="6"/>
        <end position="24"/>
    </location>
</feature>
<keyword evidence="1" id="KW-0472">Membrane</keyword>
<dbReference type="AlphaFoldDB" id="A0A7C3WKH3"/>
<keyword evidence="1" id="KW-0812">Transmembrane</keyword>
<keyword evidence="1" id="KW-1133">Transmembrane helix</keyword>
<comment type="caution">
    <text evidence="2">The sequence shown here is derived from an EMBL/GenBank/DDBJ whole genome shotgun (WGS) entry which is preliminary data.</text>
</comment>
<reference evidence="2" key="1">
    <citation type="journal article" date="2020" name="mSystems">
        <title>Genome- and Community-Level Interaction Insights into Carbon Utilization and Element Cycling Functions of Hydrothermarchaeota in Hydrothermal Sediment.</title>
        <authorList>
            <person name="Zhou Z."/>
            <person name="Liu Y."/>
            <person name="Xu W."/>
            <person name="Pan J."/>
            <person name="Luo Z.H."/>
            <person name="Li M."/>
        </authorList>
    </citation>
    <scope>NUCLEOTIDE SEQUENCE [LARGE SCALE GENOMIC DNA]</scope>
    <source>
        <strain evidence="2">SpSt-776</strain>
    </source>
</reference>
<evidence type="ECO:0008006" key="3">
    <source>
        <dbReference type="Google" id="ProtNLM"/>
    </source>
</evidence>
<dbReference type="EMBL" id="DTHB01000016">
    <property type="protein sequence ID" value="HGB13853.1"/>
    <property type="molecule type" value="Genomic_DNA"/>
</dbReference>
<accession>A0A7C3WKH3</accession>
<evidence type="ECO:0000256" key="1">
    <source>
        <dbReference type="SAM" id="Phobius"/>
    </source>
</evidence>
<gene>
    <name evidence="2" type="ORF">ENV62_01245</name>
</gene>
<organism evidence="2">
    <name type="scientific">Desulfobacca acetoxidans</name>
    <dbReference type="NCBI Taxonomy" id="60893"/>
    <lineage>
        <taxon>Bacteria</taxon>
        <taxon>Pseudomonadati</taxon>
        <taxon>Thermodesulfobacteriota</taxon>
        <taxon>Desulfobaccia</taxon>
        <taxon>Desulfobaccales</taxon>
        <taxon>Desulfobaccaceae</taxon>
        <taxon>Desulfobacca</taxon>
    </lineage>
</organism>